<dbReference type="InterPro" id="IPR005225">
    <property type="entry name" value="Small_GTP-bd"/>
</dbReference>
<dbReference type="NCBIfam" id="TIGR00231">
    <property type="entry name" value="small_GTP"/>
    <property type="match status" value="1"/>
</dbReference>
<dbReference type="GO" id="GO:0006412">
    <property type="term" value="P:translation"/>
    <property type="evidence" value="ECO:0007669"/>
    <property type="project" value="UniProtKB-KW"/>
</dbReference>
<feature type="domain" description="Tr-type G" evidence="5">
    <location>
        <begin position="1"/>
        <end position="256"/>
    </location>
</feature>
<dbReference type="PANTHER" id="PTHR43261:SF1">
    <property type="entry name" value="RIBOSOME-RELEASING FACTOR 2, MITOCHONDRIAL"/>
    <property type="match status" value="1"/>
</dbReference>
<dbReference type="Proteomes" id="UP001558652">
    <property type="component" value="Unassembled WGS sequence"/>
</dbReference>
<dbReference type="GO" id="GO:0005525">
    <property type="term" value="F:GTP binding"/>
    <property type="evidence" value="ECO:0007669"/>
    <property type="project" value="UniProtKB-KW"/>
</dbReference>
<keyword evidence="7" id="KW-1185">Reference proteome</keyword>
<evidence type="ECO:0000256" key="1">
    <source>
        <dbReference type="ARBA" id="ARBA00022741"/>
    </source>
</evidence>
<dbReference type="Pfam" id="PF22042">
    <property type="entry name" value="EF-G_D2"/>
    <property type="match status" value="1"/>
</dbReference>
<dbReference type="InterPro" id="IPR035647">
    <property type="entry name" value="EFG_III/V"/>
</dbReference>
<dbReference type="SUPFAM" id="SSF54211">
    <property type="entry name" value="Ribosomal protein S5 domain 2-like"/>
    <property type="match status" value="1"/>
</dbReference>
<proteinExistence type="predicted"/>
<dbReference type="Gene3D" id="3.40.50.300">
    <property type="entry name" value="P-loop containing nucleotide triphosphate hydrolases"/>
    <property type="match status" value="1"/>
</dbReference>
<accession>A0ABD0YYD6</accession>
<evidence type="ECO:0000256" key="2">
    <source>
        <dbReference type="ARBA" id="ARBA00022917"/>
    </source>
</evidence>
<evidence type="ECO:0000256" key="4">
    <source>
        <dbReference type="ARBA" id="ARBA00023134"/>
    </source>
</evidence>
<dbReference type="PROSITE" id="PS51722">
    <property type="entry name" value="G_TR_2"/>
    <property type="match status" value="1"/>
</dbReference>
<dbReference type="InterPro" id="IPR053905">
    <property type="entry name" value="EF-G-like_DII"/>
</dbReference>
<evidence type="ECO:0000313" key="6">
    <source>
        <dbReference type="EMBL" id="KAL1140860.1"/>
    </source>
</evidence>
<dbReference type="InterPro" id="IPR027417">
    <property type="entry name" value="P-loop_NTPase"/>
</dbReference>
<dbReference type="SUPFAM" id="SSF50447">
    <property type="entry name" value="Translation proteins"/>
    <property type="match status" value="1"/>
</dbReference>
<comment type="caution">
    <text evidence="6">The sequence shown here is derived from an EMBL/GenBank/DDBJ whole genome shotgun (WGS) entry which is preliminary data.</text>
</comment>
<dbReference type="InterPro" id="IPR000795">
    <property type="entry name" value="T_Tr_GTP-bd_dom"/>
</dbReference>
<dbReference type="EMBL" id="JBFDAA010000001">
    <property type="protein sequence ID" value="KAL1140860.1"/>
    <property type="molecule type" value="Genomic_DNA"/>
</dbReference>
<keyword evidence="3" id="KW-0496">Mitochondrion</keyword>
<dbReference type="InterPro" id="IPR020568">
    <property type="entry name" value="Ribosomal_Su5_D2-typ_SF"/>
</dbReference>
<sequence length="548" mass="60905">MLYYSGTISEMGEVHRGNTVTDFMEQERNRGITIASACVSFPWRNNIINLVDTPGHIDFTMEVELSLKAMDSAVVVLDASAGVEAQTVTVWNQADRHELPRIVYANKCDRNDASVDICLQSLRDSFEIQPLLLNYPVRRKNILEGIVDIVNLEEIFWSNRDNFTKKIIDKSHSLYDDLLEMRDKLTDSLATLDDTLADIVLCKESLSDVTPGDLVGALRRVTIAQKGIPVLCGSSYKNIGVQMLMDAVADLLPSPIDSQRYQVYSHFGNNLAARVFKIIHDKQRGPITFLRLYSGHIEKGQKVYNADQEKSEVVGKLLLANAMDFEEVPRVSRGYLVAVTGLKEAVTGDLICSSSSIVKTVKDKIKHSSKSSNTSDDVFRSNSHIPDPVFFCSVEPPSQAYQIRLDKALTELQREDPSLSVSFNAQTGQTVLAGMGELHLEIIRDRIKTEYNVDVYLGPLQIIYKEQLMSEATETVVIKNSVGSHNQMVTLTMSLRPGNKKDILILDLSKDSGSNLAHVSQQHLNAIKRGIQSALLHGPLLSSPVKTV</sequence>
<dbReference type="InterPro" id="IPR009000">
    <property type="entry name" value="Transl_B-barrel_sf"/>
</dbReference>
<dbReference type="Gene3D" id="2.40.30.10">
    <property type="entry name" value="Translation factors"/>
    <property type="match status" value="1"/>
</dbReference>
<dbReference type="SUPFAM" id="SSF54980">
    <property type="entry name" value="EF-G C-terminal domain-like"/>
    <property type="match status" value="1"/>
</dbReference>
<dbReference type="SUPFAM" id="SSF52540">
    <property type="entry name" value="P-loop containing nucleoside triphosphate hydrolases"/>
    <property type="match status" value="1"/>
</dbReference>
<dbReference type="AlphaFoldDB" id="A0ABD0YYD6"/>
<dbReference type="Pfam" id="PF14492">
    <property type="entry name" value="EFG_III"/>
    <property type="match status" value="1"/>
</dbReference>
<dbReference type="InterPro" id="IPR031157">
    <property type="entry name" value="G_TR_CS"/>
</dbReference>
<keyword evidence="1" id="KW-0547">Nucleotide-binding</keyword>
<dbReference type="PANTHER" id="PTHR43261">
    <property type="entry name" value="TRANSLATION ELONGATION FACTOR G-RELATED"/>
    <property type="match status" value="1"/>
</dbReference>
<dbReference type="PROSITE" id="PS00301">
    <property type="entry name" value="G_TR_1"/>
    <property type="match status" value="1"/>
</dbReference>
<organism evidence="6 7">
    <name type="scientific">Ranatra chinensis</name>
    <dbReference type="NCBI Taxonomy" id="642074"/>
    <lineage>
        <taxon>Eukaryota</taxon>
        <taxon>Metazoa</taxon>
        <taxon>Ecdysozoa</taxon>
        <taxon>Arthropoda</taxon>
        <taxon>Hexapoda</taxon>
        <taxon>Insecta</taxon>
        <taxon>Pterygota</taxon>
        <taxon>Neoptera</taxon>
        <taxon>Paraneoptera</taxon>
        <taxon>Hemiptera</taxon>
        <taxon>Heteroptera</taxon>
        <taxon>Panheteroptera</taxon>
        <taxon>Nepomorpha</taxon>
        <taxon>Nepidae</taxon>
        <taxon>Ranatrinae</taxon>
        <taxon>Ranatra</taxon>
    </lineage>
</organism>
<evidence type="ECO:0000259" key="5">
    <source>
        <dbReference type="PROSITE" id="PS51722"/>
    </source>
</evidence>
<evidence type="ECO:0000256" key="3">
    <source>
        <dbReference type="ARBA" id="ARBA00023128"/>
    </source>
</evidence>
<name>A0ABD0YYD6_9HEMI</name>
<dbReference type="FunFam" id="3.40.50.300:FF:000514">
    <property type="entry name" value="Ribosome-releasing factor 2, mitochondrial"/>
    <property type="match status" value="1"/>
</dbReference>
<protein>
    <recommendedName>
        <fullName evidence="5">Tr-type G domain-containing protein</fullName>
    </recommendedName>
</protein>
<dbReference type="Gene3D" id="3.30.70.870">
    <property type="entry name" value="Elongation Factor G (Translational Gtpase), domain 3"/>
    <property type="match status" value="1"/>
</dbReference>
<dbReference type="InterPro" id="IPR009022">
    <property type="entry name" value="EFG_III"/>
</dbReference>
<reference evidence="6 7" key="1">
    <citation type="submission" date="2024-07" db="EMBL/GenBank/DDBJ databases">
        <title>Chromosome-level genome assembly of the water stick insect Ranatra chinensis (Heteroptera: Nepidae).</title>
        <authorList>
            <person name="Liu X."/>
        </authorList>
    </citation>
    <scope>NUCLEOTIDE SEQUENCE [LARGE SCALE GENOMIC DNA]</scope>
    <source>
        <strain evidence="6">Cailab_2021Rc</strain>
        <tissue evidence="6">Muscle</tissue>
    </source>
</reference>
<evidence type="ECO:0000313" key="7">
    <source>
        <dbReference type="Proteomes" id="UP001558652"/>
    </source>
</evidence>
<keyword evidence="4" id="KW-0342">GTP-binding</keyword>
<dbReference type="Pfam" id="PF00009">
    <property type="entry name" value="GTP_EFTU"/>
    <property type="match status" value="1"/>
</dbReference>
<dbReference type="CDD" id="cd16262">
    <property type="entry name" value="EFG_III"/>
    <property type="match status" value="1"/>
</dbReference>
<dbReference type="GO" id="GO:0005759">
    <property type="term" value="C:mitochondrial matrix"/>
    <property type="evidence" value="ECO:0007669"/>
    <property type="project" value="UniProtKB-ARBA"/>
</dbReference>
<dbReference type="InterPro" id="IPR041095">
    <property type="entry name" value="EFG_II"/>
</dbReference>
<keyword evidence="2" id="KW-0648">Protein biosynthesis</keyword>
<gene>
    <name evidence="6" type="ORF">AAG570_000788</name>
</gene>